<feature type="transmembrane region" description="Helical" evidence="2">
    <location>
        <begin position="177"/>
        <end position="197"/>
    </location>
</feature>
<reference evidence="4 5" key="1">
    <citation type="submission" date="2022-09" db="EMBL/GenBank/DDBJ databases">
        <title>Enrichment on poylsaccharides allowed isolation of novel metabolic and taxonomic groups of Haloarchaea.</title>
        <authorList>
            <person name="Sorokin D.Y."/>
            <person name="Elcheninov A.G."/>
            <person name="Khizhniak T.V."/>
            <person name="Kolganova T.V."/>
            <person name="Kublanov I.V."/>
        </authorList>
    </citation>
    <scope>NUCLEOTIDE SEQUENCE [LARGE SCALE GENOMIC DNA]</scope>
    <source>
        <strain evidence="4 5">AArc-curdl1</strain>
    </source>
</reference>
<keyword evidence="5" id="KW-1185">Reference proteome</keyword>
<dbReference type="AlphaFoldDB" id="A0AAP3E9V2"/>
<proteinExistence type="predicted"/>
<comment type="caution">
    <text evidence="4">The sequence shown here is derived from an EMBL/GenBank/DDBJ whole genome shotgun (WGS) entry which is preliminary data.</text>
</comment>
<feature type="transmembrane region" description="Helical" evidence="2">
    <location>
        <begin position="69"/>
        <end position="86"/>
    </location>
</feature>
<dbReference type="Proteomes" id="UP001321047">
    <property type="component" value="Unassembled WGS sequence"/>
</dbReference>
<evidence type="ECO:0000313" key="4">
    <source>
        <dbReference type="EMBL" id="MCU4754449.1"/>
    </source>
</evidence>
<accession>A0AAP3E9V2</accession>
<feature type="transmembrane region" description="Helical" evidence="2">
    <location>
        <begin position="137"/>
        <end position="157"/>
    </location>
</feature>
<organism evidence="4 5">
    <name type="scientific">Natronosalvus hydrolyticus</name>
    <dbReference type="NCBI Taxonomy" id="2979988"/>
    <lineage>
        <taxon>Archaea</taxon>
        <taxon>Methanobacteriati</taxon>
        <taxon>Methanobacteriota</taxon>
        <taxon>Stenosarchaea group</taxon>
        <taxon>Halobacteria</taxon>
        <taxon>Halobacteriales</taxon>
        <taxon>Natrialbaceae</taxon>
        <taxon>Natronosalvus</taxon>
    </lineage>
</organism>
<evidence type="ECO:0000256" key="1">
    <source>
        <dbReference type="SAM" id="MobiDB-lite"/>
    </source>
</evidence>
<dbReference type="EMBL" id="JAOPJZ010000044">
    <property type="protein sequence ID" value="MCU4754449.1"/>
    <property type="molecule type" value="Genomic_DNA"/>
</dbReference>
<sequence length="210" mass="21282">MEYDESGAEQPVQGAGEQPQAAPDAGSDLPVKEGAVFGVSAFLLSYLTSLAVVIGTFALGGVDADDMAASWEFAAWGLLSGLGATFEVDGEVASLVSAGGEFGNIAIVFILVPLVVLLAAGYSMAKYTDASDAGEAAKAGALVVPGWLVLAVIFSVVAEYETDAEVTMGIATGDAVLYAGVLIPALFAIAGGLLYSWPDPVEKAIEKIDG</sequence>
<feature type="transmembrane region" description="Helical" evidence="2">
    <location>
        <begin position="106"/>
        <end position="125"/>
    </location>
</feature>
<evidence type="ECO:0000313" key="5">
    <source>
        <dbReference type="Proteomes" id="UP001321047"/>
    </source>
</evidence>
<dbReference type="InterPro" id="IPR058284">
    <property type="entry name" value="DUF7978"/>
</dbReference>
<keyword evidence="2" id="KW-1133">Transmembrane helix</keyword>
<dbReference type="RefSeq" id="WP_342810748.1">
    <property type="nucleotide sequence ID" value="NZ_JAOPJZ010000044.1"/>
</dbReference>
<gene>
    <name evidence="4" type="ORF">OB919_21190</name>
</gene>
<evidence type="ECO:0000256" key="2">
    <source>
        <dbReference type="SAM" id="Phobius"/>
    </source>
</evidence>
<dbReference type="Pfam" id="PF25933">
    <property type="entry name" value="DUF7978"/>
    <property type="match status" value="1"/>
</dbReference>
<keyword evidence="2" id="KW-0812">Transmembrane</keyword>
<feature type="transmembrane region" description="Helical" evidence="2">
    <location>
        <begin position="35"/>
        <end position="62"/>
    </location>
</feature>
<evidence type="ECO:0000259" key="3">
    <source>
        <dbReference type="Pfam" id="PF25933"/>
    </source>
</evidence>
<feature type="domain" description="DUF7978" evidence="3">
    <location>
        <begin position="19"/>
        <end position="197"/>
    </location>
</feature>
<name>A0AAP3E9V2_9EURY</name>
<keyword evidence="2" id="KW-0472">Membrane</keyword>
<protein>
    <recommendedName>
        <fullName evidence="3">DUF7978 domain-containing protein</fullName>
    </recommendedName>
</protein>
<feature type="region of interest" description="Disordered" evidence="1">
    <location>
        <begin position="1"/>
        <end position="26"/>
    </location>
</feature>